<protein>
    <submittedName>
        <fullName evidence="1">Uncharacterized protein</fullName>
    </submittedName>
</protein>
<dbReference type="AlphaFoldDB" id="A0A7W6JT03"/>
<accession>A0A7W6JT03</accession>
<comment type="caution">
    <text evidence="1">The sequence shown here is derived from an EMBL/GenBank/DDBJ whole genome shotgun (WGS) entry which is preliminary data.</text>
</comment>
<proteinExistence type="predicted"/>
<reference evidence="1 2" key="1">
    <citation type="submission" date="2020-08" db="EMBL/GenBank/DDBJ databases">
        <title>Genomic Encyclopedia of Type Strains, Phase IV (KMG-IV): sequencing the most valuable type-strain genomes for metagenomic binning, comparative biology and taxonomic classification.</title>
        <authorList>
            <person name="Goeker M."/>
        </authorList>
    </citation>
    <scope>NUCLEOTIDE SEQUENCE [LARGE SCALE GENOMIC DNA]</scope>
    <source>
        <strain evidence="1 2">DSM 101806</strain>
    </source>
</reference>
<gene>
    <name evidence="1" type="ORF">GGR46_002534</name>
</gene>
<organism evidence="1 2">
    <name type="scientific">Sphingomonas kyeonggiensis</name>
    <dbReference type="NCBI Taxonomy" id="1268553"/>
    <lineage>
        <taxon>Bacteria</taxon>
        <taxon>Pseudomonadati</taxon>
        <taxon>Pseudomonadota</taxon>
        <taxon>Alphaproteobacteria</taxon>
        <taxon>Sphingomonadales</taxon>
        <taxon>Sphingomonadaceae</taxon>
        <taxon>Sphingomonas</taxon>
    </lineage>
</organism>
<dbReference type="EMBL" id="JACIEH010000002">
    <property type="protein sequence ID" value="MBB4098970.1"/>
    <property type="molecule type" value="Genomic_DNA"/>
</dbReference>
<dbReference type="RefSeq" id="WP_183998173.1">
    <property type="nucleotide sequence ID" value="NZ_JACIEH010000002.1"/>
</dbReference>
<name>A0A7W6JT03_9SPHN</name>
<keyword evidence="2" id="KW-1185">Reference proteome</keyword>
<evidence type="ECO:0000313" key="2">
    <source>
        <dbReference type="Proteomes" id="UP000557392"/>
    </source>
</evidence>
<evidence type="ECO:0000313" key="1">
    <source>
        <dbReference type="EMBL" id="MBB4098970.1"/>
    </source>
</evidence>
<sequence>MDLDALLAHYFGTDEPEALDATVRERGEERLRIDFGVEQEPSRKFALWVVMEGLGIAPLPAEAFDEEPALKTAAEKYLDAAWKLERD</sequence>
<dbReference type="Proteomes" id="UP000557392">
    <property type="component" value="Unassembled WGS sequence"/>
</dbReference>